<evidence type="ECO:0000256" key="2">
    <source>
        <dbReference type="SAM" id="Coils"/>
    </source>
</evidence>
<dbReference type="Proteomes" id="UP001152561">
    <property type="component" value="Unassembled WGS sequence"/>
</dbReference>
<comment type="caution">
    <text evidence="4">The sequence shown here is derived from an EMBL/GenBank/DDBJ whole genome shotgun (WGS) entry which is preliminary data.</text>
</comment>
<dbReference type="InterPro" id="IPR040265">
    <property type="entry name" value="CHUP1/IPGA1-like"/>
</dbReference>
<dbReference type="PANTHER" id="PTHR31342:SF16">
    <property type="entry name" value="TALIN_MIDDLE DOMAIN-CONTAINING PROTEIN"/>
    <property type="match status" value="1"/>
</dbReference>
<evidence type="ECO:0000313" key="5">
    <source>
        <dbReference type="Proteomes" id="UP001152561"/>
    </source>
</evidence>
<dbReference type="AlphaFoldDB" id="A0A9Q1R0P6"/>
<feature type="compositionally biased region" description="Pro residues" evidence="3">
    <location>
        <begin position="336"/>
        <end position="346"/>
    </location>
</feature>
<organism evidence="4 5">
    <name type="scientific">Anisodus acutangulus</name>
    <dbReference type="NCBI Taxonomy" id="402998"/>
    <lineage>
        <taxon>Eukaryota</taxon>
        <taxon>Viridiplantae</taxon>
        <taxon>Streptophyta</taxon>
        <taxon>Embryophyta</taxon>
        <taxon>Tracheophyta</taxon>
        <taxon>Spermatophyta</taxon>
        <taxon>Magnoliopsida</taxon>
        <taxon>eudicotyledons</taxon>
        <taxon>Gunneridae</taxon>
        <taxon>Pentapetalae</taxon>
        <taxon>asterids</taxon>
        <taxon>lamiids</taxon>
        <taxon>Solanales</taxon>
        <taxon>Solanaceae</taxon>
        <taxon>Solanoideae</taxon>
        <taxon>Hyoscyameae</taxon>
        <taxon>Anisodus</taxon>
    </lineage>
</organism>
<dbReference type="OrthoDB" id="2020598at2759"/>
<evidence type="ECO:0000256" key="3">
    <source>
        <dbReference type="SAM" id="MobiDB-lite"/>
    </source>
</evidence>
<gene>
    <name evidence="4" type="ORF">K7X08_016631</name>
</gene>
<dbReference type="PANTHER" id="PTHR31342">
    <property type="entry name" value="PROTEIN CHUP1, CHLOROPLASTIC"/>
    <property type="match status" value="1"/>
</dbReference>
<proteinExistence type="predicted"/>
<keyword evidence="5" id="KW-1185">Reference proteome</keyword>
<accession>A0A9Q1R0P6</accession>
<evidence type="ECO:0000256" key="1">
    <source>
        <dbReference type="ARBA" id="ARBA00023054"/>
    </source>
</evidence>
<feature type="region of interest" description="Disordered" evidence="3">
    <location>
        <begin position="185"/>
        <end position="225"/>
    </location>
</feature>
<feature type="coiled-coil region" evidence="2">
    <location>
        <begin position="842"/>
        <end position="869"/>
    </location>
</feature>
<feature type="region of interest" description="Disordered" evidence="3">
    <location>
        <begin position="330"/>
        <end position="350"/>
    </location>
</feature>
<evidence type="ECO:0000313" key="4">
    <source>
        <dbReference type="EMBL" id="KAJ8534903.1"/>
    </source>
</evidence>
<keyword evidence="1 2" id="KW-0175">Coiled coil</keyword>
<dbReference type="EMBL" id="JAJAGQ010000019">
    <property type="protein sequence ID" value="KAJ8534903.1"/>
    <property type="molecule type" value="Genomic_DNA"/>
</dbReference>
<name>A0A9Q1R0P6_9SOLA</name>
<protein>
    <submittedName>
        <fullName evidence="4">Uncharacterized protein</fullName>
    </submittedName>
</protein>
<reference evidence="5" key="1">
    <citation type="journal article" date="2023" name="Proc. Natl. Acad. Sci. U.S.A.">
        <title>Genomic and structural basis for evolution of tropane alkaloid biosynthesis.</title>
        <authorList>
            <person name="Wanga Y.-J."/>
            <person name="Taina T."/>
            <person name="Yua J.-Y."/>
            <person name="Lia J."/>
            <person name="Xua B."/>
            <person name="Chenc J."/>
            <person name="D'Auriad J.C."/>
            <person name="Huanga J.-P."/>
            <person name="Huanga S.-X."/>
        </authorList>
    </citation>
    <scope>NUCLEOTIDE SEQUENCE [LARGE SCALE GENOMIC DNA]</scope>
    <source>
        <strain evidence="5">cv. KIB-2019</strain>
    </source>
</reference>
<feature type="compositionally biased region" description="Low complexity" evidence="3">
    <location>
        <begin position="205"/>
        <end position="215"/>
    </location>
</feature>
<dbReference type="SUPFAM" id="SSF101447">
    <property type="entry name" value="Formin homology 2 domain (FH2 domain)"/>
    <property type="match status" value="1"/>
</dbReference>
<sequence>MQSGECSVVAPNFNPWKLSTFEEDDMHGTEKTSSIIVSKGFNASATKGCRVHNSCGVAGNFIIMTALRSKILTLRDLLDLSPCFSSASVNELLILTLKDLHYMYPSIDPNISLSDVDGAGMDKALQCFCDTLKSIGAIWTRDDEFIMRLNEEYSNPYNDLRRYGLVLLDEMIKLATERVFNMMYENDSTGDESPSPDAFGRTLSESHSSNKSSISSPPPTPTSVLSSAISASQKSELKAQANEKLNPIDVKRLYFDLLPYAIAQDPNYVVQLATNFSEHKSEVQAKLGSEVKAWDDYEFGQDFEMLESPDILLTDMDNVSNVIKSPPLISRNTVTPLPPPPPPQPPMTSRNIVTPPLPPPPPPQPHAMIVHLPPPSPPKVTTNIIILPPPPPPPPIMSRSVISPSSLPQPHATMEPSPPPSSLPKITTNIITCPPPPPAPMTSENVIFVPPPPPPPLSPKTTTNIITCLPPPPPPQPFMTSRNIMSVPPPSPPPSPPKIRTNIMTCPPPPPPPQPPMTSRNVISVPPPPPYPSPTKTRTNIVTCTPLPPPPPPPPSMTSENVISFPPPPPPPSPPKTTINIITCPPPPPPPMTSGNVISIPPPSPPKTTINIITLLPPPPPLPVTSINVISPPPPPPIGSKGMLPPPISSNRAVPTPPPPMPMGKGPAPPSPLGFIGVLRVKRVATKLKRSTQMGSLYRLLKSQVEGSNLDSRLHHRMGKVGASAGGKHGMADALAEMTKRSAYFHQIEEDVKNHAKTIKEISTAIASFKTSDMSELTKFHKYVESHLEKLSDESQVLARFEDFPTKKLEELRMAAVLYSKLDTVATTLRNWPVVSHVGEHLDKAESYFNKIKVEIDTLERTKDEEAKKFISHNIHFDFGILVRIKELMVDVSSNCMELVMKERREAKKREDGRGGLTNDGYKKGSRKLLWKAFQFAFRVYSFAGGQDDCADKLTKELAQEIQTCPNQ</sequence>